<keyword evidence="2" id="KW-0413">Isomerase</keyword>
<protein>
    <submittedName>
        <fullName evidence="2">Sugar phosphate isomerase/epimerase</fullName>
    </submittedName>
</protein>
<organism evidence="2 3">
    <name type="scientific">Catenibacillus scindens</name>
    <dbReference type="NCBI Taxonomy" id="673271"/>
    <lineage>
        <taxon>Bacteria</taxon>
        <taxon>Bacillati</taxon>
        <taxon>Bacillota</taxon>
        <taxon>Clostridia</taxon>
        <taxon>Lachnospirales</taxon>
        <taxon>Lachnospiraceae</taxon>
        <taxon>Catenibacillus</taxon>
    </lineage>
</organism>
<accession>A0A7W8M4I4</accession>
<dbReference type="AlphaFoldDB" id="A0A7W8M4I4"/>
<feature type="domain" description="Xylose isomerase-like TIM barrel" evidence="1">
    <location>
        <begin position="28"/>
        <end position="315"/>
    </location>
</feature>
<dbReference type="EMBL" id="JACHFW010000003">
    <property type="protein sequence ID" value="MBB5264010.1"/>
    <property type="molecule type" value="Genomic_DNA"/>
</dbReference>
<reference evidence="2 3" key="1">
    <citation type="submission" date="2020-08" db="EMBL/GenBank/DDBJ databases">
        <title>Genomic Encyclopedia of Type Strains, Phase IV (KMG-IV): sequencing the most valuable type-strain genomes for metagenomic binning, comparative biology and taxonomic classification.</title>
        <authorList>
            <person name="Goeker M."/>
        </authorList>
    </citation>
    <scope>NUCLEOTIDE SEQUENCE [LARGE SCALE GENOMIC DNA]</scope>
    <source>
        <strain evidence="2 3">DSM 106146</strain>
    </source>
</reference>
<dbReference type="PANTHER" id="PTHR12110">
    <property type="entry name" value="HYDROXYPYRUVATE ISOMERASE"/>
    <property type="match status" value="1"/>
</dbReference>
<evidence type="ECO:0000313" key="2">
    <source>
        <dbReference type="EMBL" id="MBB5264010.1"/>
    </source>
</evidence>
<dbReference type="RefSeq" id="WP_183772338.1">
    <property type="nucleotide sequence ID" value="NZ_JACHFW010000003.1"/>
</dbReference>
<dbReference type="SUPFAM" id="SSF51658">
    <property type="entry name" value="Xylose isomerase-like"/>
    <property type="match status" value="1"/>
</dbReference>
<keyword evidence="3" id="KW-1185">Reference proteome</keyword>
<proteinExistence type="predicted"/>
<dbReference type="InterPro" id="IPR036237">
    <property type="entry name" value="Xyl_isomerase-like_sf"/>
</dbReference>
<evidence type="ECO:0000259" key="1">
    <source>
        <dbReference type="Pfam" id="PF01261"/>
    </source>
</evidence>
<dbReference type="Proteomes" id="UP000543642">
    <property type="component" value="Unassembled WGS sequence"/>
</dbReference>
<gene>
    <name evidence="2" type="ORF">HNP82_001115</name>
</gene>
<comment type="caution">
    <text evidence="2">The sequence shown here is derived from an EMBL/GenBank/DDBJ whole genome shotgun (WGS) entry which is preliminary data.</text>
</comment>
<dbReference type="InterPro" id="IPR050312">
    <property type="entry name" value="IolE/XylAMocC-like"/>
</dbReference>
<dbReference type="Pfam" id="PF01261">
    <property type="entry name" value="AP_endonuc_2"/>
    <property type="match status" value="1"/>
</dbReference>
<dbReference type="InterPro" id="IPR013022">
    <property type="entry name" value="Xyl_isomerase-like_TIM-brl"/>
</dbReference>
<evidence type="ECO:0000313" key="3">
    <source>
        <dbReference type="Proteomes" id="UP000543642"/>
    </source>
</evidence>
<sequence length="323" mass="36160">MTKIKLGVTLYSYTAEYVSGQYTFEDCVRRCAELGVDGYEIVATQMIPSYPYVSDEFLGEVNRLKAEYGVRPISYGANTDRGMRFDRDLNDEELLASTIRDIKAAHKLGCPVIRAQYLLSPKNLVQVAPYAEEYGIKIGIEIHNPETPSTPAMEAYLEAIEKSGSKYIGFVPDLGAFADKPNVASYQGALEQGANKEMLDYAVSLRYDDVPMDEAQKLLEAKGADPIVMSSFFNMYGFLTFRKNPDFEGLKRIMPYVFHVHGKFHCMTEEGNELSIPYDKLLPILDEAGYDGYIVSEFEGHSTMPAAQAVAKHIAMERRILGL</sequence>
<dbReference type="GO" id="GO:0016853">
    <property type="term" value="F:isomerase activity"/>
    <property type="evidence" value="ECO:0007669"/>
    <property type="project" value="UniProtKB-KW"/>
</dbReference>
<name>A0A7W8M4I4_9FIRM</name>
<dbReference type="PANTHER" id="PTHR12110:SF53">
    <property type="entry name" value="BLR5974 PROTEIN"/>
    <property type="match status" value="1"/>
</dbReference>
<dbReference type="Gene3D" id="3.20.20.150">
    <property type="entry name" value="Divalent-metal-dependent TIM barrel enzymes"/>
    <property type="match status" value="1"/>
</dbReference>